<dbReference type="Proteomes" id="UP000054270">
    <property type="component" value="Unassembled WGS sequence"/>
</dbReference>
<sequence length="254" mass="27482">MRFIETIQDLPPPIIPPSAQICCPSLHRSTQGSATRAQTSIARIGAAHHLGHTLDAAWPPSPLFAFPARFRTEIHSGLFPGSFSRGTSLNITICAPGEPLVCSAVVVDMGEWCRASQTAARARRSDYSTAADSHVDPRTHLQLHDAVNSASASRSPFAAHPPIINNSIWPPARAYARPRSVCSVLNRKHAPSPIPARRPRVVPSGCTRLSPTRPRLRFSMCPTHTQPPHHAKCTVSPAVQCTASLPTPNPRRPL</sequence>
<dbReference type="EMBL" id="KN817578">
    <property type="protein sequence ID" value="KJA19387.1"/>
    <property type="molecule type" value="Genomic_DNA"/>
</dbReference>
<keyword evidence="2" id="KW-1185">Reference proteome</keyword>
<proteinExistence type="predicted"/>
<accession>A0A0D2KXY5</accession>
<evidence type="ECO:0000313" key="2">
    <source>
        <dbReference type="Proteomes" id="UP000054270"/>
    </source>
</evidence>
<reference evidence="2" key="1">
    <citation type="submission" date="2014-04" db="EMBL/GenBank/DDBJ databases">
        <title>Evolutionary Origins and Diversification of the Mycorrhizal Mutualists.</title>
        <authorList>
            <consortium name="DOE Joint Genome Institute"/>
            <consortium name="Mycorrhizal Genomics Consortium"/>
            <person name="Kohler A."/>
            <person name="Kuo A."/>
            <person name="Nagy L.G."/>
            <person name="Floudas D."/>
            <person name="Copeland A."/>
            <person name="Barry K.W."/>
            <person name="Cichocki N."/>
            <person name="Veneault-Fourrey C."/>
            <person name="LaButti K."/>
            <person name="Lindquist E.A."/>
            <person name="Lipzen A."/>
            <person name="Lundell T."/>
            <person name="Morin E."/>
            <person name="Murat C."/>
            <person name="Riley R."/>
            <person name="Ohm R."/>
            <person name="Sun H."/>
            <person name="Tunlid A."/>
            <person name="Henrissat B."/>
            <person name="Grigoriev I.V."/>
            <person name="Hibbett D.S."/>
            <person name="Martin F."/>
        </authorList>
    </citation>
    <scope>NUCLEOTIDE SEQUENCE [LARGE SCALE GENOMIC DNA]</scope>
    <source>
        <strain evidence="2">FD-334 SS-4</strain>
    </source>
</reference>
<organism evidence="1 2">
    <name type="scientific">Hypholoma sublateritium (strain FD-334 SS-4)</name>
    <dbReference type="NCBI Taxonomy" id="945553"/>
    <lineage>
        <taxon>Eukaryota</taxon>
        <taxon>Fungi</taxon>
        <taxon>Dikarya</taxon>
        <taxon>Basidiomycota</taxon>
        <taxon>Agaricomycotina</taxon>
        <taxon>Agaricomycetes</taxon>
        <taxon>Agaricomycetidae</taxon>
        <taxon>Agaricales</taxon>
        <taxon>Agaricineae</taxon>
        <taxon>Strophariaceae</taxon>
        <taxon>Hypholoma</taxon>
    </lineage>
</organism>
<dbReference type="AlphaFoldDB" id="A0A0D2KXY5"/>
<protein>
    <submittedName>
        <fullName evidence="1">Uncharacterized protein</fullName>
    </submittedName>
</protein>
<name>A0A0D2KXY5_HYPSF</name>
<gene>
    <name evidence="1" type="ORF">HYPSUDRAFT_217653</name>
</gene>
<evidence type="ECO:0000313" key="1">
    <source>
        <dbReference type="EMBL" id="KJA19387.1"/>
    </source>
</evidence>